<gene>
    <name evidence="2" type="ORF">BJ508DRAFT_312381</name>
</gene>
<evidence type="ECO:0000256" key="1">
    <source>
        <dbReference type="SAM" id="MobiDB-lite"/>
    </source>
</evidence>
<reference evidence="2 3" key="1">
    <citation type="journal article" date="2018" name="Nat. Ecol. Evol.">
        <title>Pezizomycetes genomes reveal the molecular basis of ectomycorrhizal truffle lifestyle.</title>
        <authorList>
            <person name="Murat C."/>
            <person name="Payen T."/>
            <person name="Noel B."/>
            <person name="Kuo A."/>
            <person name="Morin E."/>
            <person name="Chen J."/>
            <person name="Kohler A."/>
            <person name="Krizsan K."/>
            <person name="Balestrini R."/>
            <person name="Da Silva C."/>
            <person name="Montanini B."/>
            <person name="Hainaut M."/>
            <person name="Levati E."/>
            <person name="Barry K.W."/>
            <person name="Belfiori B."/>
            <person name="Cichocki N."/>
            <person name="Clum A."/>
            <person name="Dockter R.B."/>
            <person name="Fauchery L."/>
            <person name="Guy J."/>
            <person name="Iotti M."/>
            <person name="Le Tacon F."/>
            <person name="Lindquist E.A."/>
            <person name="Lipzen A."/>
            <person name="Malagnac F."/>
            <person name="Mello A."/>
            <person name="Molinier V."/>
            <person name="Miyauchi S."/>
            <person name="Poulain J."/>
            <person name="Riccioni C."/>
            <person name="Rubini A."/>
            <person name="Sitrit Y."/>
            <person name="Splivallo R."/>
            <person name="Traeger S."/>
            <person name="Wang M."/>
            <person name="Zifcakova L."/>
            <person name="Wipf D."/>
            <person name="Zambonelli A."/>
            <person name="Paolocci F."/>
            <person name="Nowrousian M."/>
            <person name="Ottonello S."/>
            <person name="Baldrian P."/>
            <person name="Spatafora J.W."/>
            <person name="Henrissat B."/>
            <person name="Nagy L.G."/>
            <person name="Aury J.M."/>
            <person name="Wincker P."/>
            <person name="Grigoriev I.V."/>
            <person name="Bonfante P."/>
            <person name="Martin F.M."/>
        </authorList>
    </citation>
    <scope>NUCLEOTIDE SEQUENCE [LARGE SCALE GENOMIC DNA]</scope>
    <source>
        <strain evidence="2 3">RN42</strain>
    </source>
</reference>
<dbReference type="Proteomes" id="UP000275078">
    <property type="component" value="Unassembled WGS sequence"/>
</dbReference>
<keyword evidence="3" id="KW-1185">Reference proteome</keyword>
<name>A0A3N4HPQ7_ASCIM</name>
<feature type="region of interest" description="Disordered" evidence="1">
    <location>
        <begin position="55"/>
        <end position="77"/>
    </location>
</feature>
<accession>A0A3N4HPQ7</accession>
<dbReference type="AlphaFoldDB" id="A0A3N4HPQ7"/>
<protein>
    <submittedName>
        <fullName evidence="2">Uncharacterized protein</fullName>
    </submittedName>
</protein>
<organism evidence="2 3">
    <name type="scientific">Ascobolus immersus RN42</name>
    <dbReference type="NCBI Taxonomy" id="1160509"/>
    <lineage>
        <taxon>Eukaryota</taxon>
        <taxon>Fungi</taxon>
        <taxon>Dikarya</taxon>
        <taxon>Ascomycota</taxon>
        <taxon>Pezizomycotina</taxon>
        <taxon>Pezizomycetes</taxon>
        <taxon>Pezizales</taxon>
        <taxon>Ascobolaceae</taxon>
        <taxon>Ascobolus</taxon>
    </lineage>
</organism>
<proteinExistence type="predicted"/>
<dbReference type="EMBL" id="ML119775">
    <property type="protein sequence ID" value="RPA74956.1"/>
    <property type="molecule type" value="Genomic_DNA"/>
</dbReference>
<evidence type="ECO:0000313" key="3">
    <source>
        <dbReference type="Proteomes" id="UP000275078"/>
    </source>
</evidence>
<sequence length="219" mass="25079">MSSVWAGKDGPSAVAWRLQLQSSLEPYVLVHPVRTSRTLPCSFLKYRLLSESNQPATDRSLYPDHTQYNQHNRLGDQRSHNPPLLSWYQLLAWSEPFDELRAQHAQCRHTDLAHRFVNFRWEVQPIEVMAICFSRGSERVLYLTSNVRISTKQLSPAKARYFEISAAHFQPYTRNTSEKSILGKMGSSIFSRYAVSSREVEGGCLGNVSGGQYGKRWNL</sequence>
<evidence type="ECO:0000313" key="2">
    <source>
        <dbReference type="EMBL" id="RPA74956.1"/>
    </source>
</evidence>